<keyword evidence="1" id="KW-0677">Repeat</keyword>
<dbReference type="InterPro" id="IPR056884">
    <property type="entry name" value="NPHP3-like_N"/>
</dbReference>
<sequence length="736" mass="83428">MQSLDSPKHRPPPIAEQPRSRKKRRQNPKTINEPKSLIGEVISSVQSQKASGIHVPPMTPPQPSTTHQTGLFTGAHDFVMTHPSLYADSRSYTYIMSGQPVLERLRSAGTPEAGLDSAARYPLPRCYPSTRKSIQGRLLKWLLDMPHKWRMIWLFGPAGVGKSAVAQTFAEAAKDRGLLAVSYFFSSTQGEKRSDPLRIIPTLAYQMAIHSDHYKSAITRKLTSDPSVLDATLEAQFRGLIDEPFLQLASHQVHPFGTVSAGGLIKEAAQKPYLPLLWLICSRPERHLKSTFSRLEYVHVCRREELVINNELRADVERFMRARFKEIHHNYQDTVTVSIDNPWPSESDLAIILEQVSGHFVVASVAERYVGDPSVGDPEAQLISLLSMLRGLCEVSASNPLEALDVFYSRILSKVSESAIPLVTQVLALLSHDLDSIGNKGSLTHRKLTTRELWLFLRINQPRFYSIMQRLHSVVDIPPPADASNRGLTFYHKSFPDYLTSLWRSGKHFVSEDQARQCQLACSLHWYNLILQFKNPTRVTANEYQNAEFMLNAWFRGIPDRKILSNYSELLSDQYRYSTVPKGNAFDSDSFHALHDFDFSLMLDQNEYTDFNILLMFAVNLAQDIRASPHFIRTKIKDEIVDPKLLYHLSVLTDGKSIEPLDLTATDLFDDMEEKTVKFVIVGNGSKSGLACISKGLRVGPIKWDWQVIWLNAALPPTEERMQEYMGWNNQIAVRQ</sequence>
<feature type="domain" description="Nephrocystin 3-like N-terminal" evidence="3">
    <location>
        <begin position="140"/>
        <end position="245"/>
    </location>
</feature>
<protein>
    <recommendedName>
        <fullName evidence="3">Nephrocystin 3-like N-terminal domain-containing protein</fullName>
    </recommendedName>
</protein>
<name>A0A8H5G3R2_9AGAR</name>
<comment type="caution">
    <text evidence="4">The sequence shown here is derived from an EMBL/GenBank/DDBJ whole genome shotgun (WGS) entry which is preliminary data.</text>
</comment>
<evidence type="ECO:0000313" key="4">
    <source>
        <dbReference type="EMBL" id="KAF5357844.1"/>
    </source>
</evidence>
<dbReference type="AlphaFoldDB" id="A0A8H5G3R2"/>
<accession>A0A8H5G3R2</accession>
<dbReference type="Proteomes" id="UP000559027">
    <property type="component" value="Unassembled WGS sequence"/>
</dbReference>
<dbReference type="OrthoDB" id="674604at2759"/>
<reference evidence="4 5" key="1">
    <citation type="journal article" date="2020" name="ISME J.">
        <title>Uncovering the hidden diversity of litter-decomposition mechanisms in mushroom-forming fungi.</title>
        <authorList>
            <person name="Floudas D."/>
            <person name="Bentzer J."/>
            <person name="Ahren D."/>
            <person name="Johansson T."/>
            <person name="Persson P."/>
            <person name="Tunlid A."/>
        </authorList>
    </citation>
    <scope>NUCLEOTIDE SEQUENCE [LARGE SCALE GENOMIC DNA]</scope>
    <source>
        <strain evidence="4 5">CBS 146.42</strain>
    </source>
</reference>
<gene>
    <name evidence="4" type="ORF">D9756_001240</name>
</gene>
<dbReference type="PANTHER" id="PTHR10039">
    <property type="entry name" value="AMELOGENIN"/>
    <property type="match status" value="1"/>
</dbReference>
<evidence type="ECO:0000256" key="2">
    <source>
        <dbReference type="SAM" id="MobiDB-lite"/>
    </source>
</evidence>
<evidence type="ECO:0000313" key="5">
    <source>
        <dbReference type="Proteomes" id="UP000559027"/>
    </source>
</evidence>
<dbReference type="Pfam" id="PF24883">
    <property type="entry name" value="NPHP3_N"/>
    <property type="match status" value="1"/>
</dbReference>
<feature type="region of interest" description="Disordered" evidence="2">
    <location>
        <begin position="1"/>
        <end position="36"/>
    </location>
</feature>
<evidence type="ECO:0000259" key="3">
    <source>
        <dbReference type="Pfam" id="PF24883"/>
    </source>
</evidence>
<keyword evidence="5" id="KW-1185">Reference proteome</keyword>
<proteinExistence type="predicted"/>
<evidence type="ECO:0000256" key="1">
    <source>
        <dbReference type="ARBA" id="ARBA00022737"/>
    </source>
</evidence>
<organism evidence="4 5">
    <name type="scientific">Leucocoprinus leucothites</name>
    <dbReference type="NCBI Taxonomy" id="201217"/>
    <lineage>
        <taxon>Eukaryota</taxon>
        <taxon>Fungi</taxon>
        <taxon>Dikarya</taxon>
        <taxon>Basidiomycota</taxon>
        <taxon>Agaricomycotina</taxon>
        <taxon>Agaricomycetes</taxon>
        <taxon>Agaricomycetidae</taxon>
        <taxon>Agaricales</taxon>
        <taxon>Agaricineae</taxon>
        <taxon>Agaricaceae</taxon>
        <taxon>Leucocoprinus</taxon>
    </lineage>
</organism>
<dbReference type="InterPro" id="IPR027417">
    <property type="entry name" value="P-loop_NTPase"/>
</dbReference>
<dbReference type="SUPFAM" id="SSF52540">
    <property type="entry name" value="P-loop containing nucleoside triphosphate hydrolases"/>
    <property type="match status" value="2"/>
</dbReference>
<dbReference type="EMBL" id="JAACJO010000005">
    <property type="protein sequence ID" value="KAF5357844.1"/>
    <property type="molecule type" value="Genomic_DNA"/>
</dbReference>